<dbReference type="GO" id="GO:0016787">
    <property type="term" value="F:hydrolase activity"/>
    <property type="evidence" value="ECO:0007669"/>
    <property type="project" value="UniProtKB-KW"/>
</dbReference>
<keyword evidence="3" id="KW-0378">Hydrolase</keyword>
<organism evidence="8 9">
    <name type="scientific">Caenorhabditis remanei</name>
    <name type="common">Caenorhabditis vulgaris</name>
    <dbReference type="NCBI Taxonomy" id="31234"/>
    <lineage>
        <taxon>Eukaryota</taxon>
        <taxon>Metazoa</taxon>
        <taxon>Ecdysozoa</taxon>
        <taxon>Nematoda</taxon>
        <taxon>Chromadorea</taxon>
        <taxon>Rhabditida</taxon>
        <taxon>Rhabditina</taxon>
        <taxon>Rhabditomorpha</taxon>
        <taxon>Rhabditoidea</taxon>
        <taxon>Rhabditidae</taxon>
        <taxon>Peloderinae</taxon>
        <taxon>Caenorhabditis</taxon>
    </lineage>
</organism>
<gene>
    <name evidence="8" type="ORF">GCK72_002309</name>
</gene>
<dbReference type="RefSeq" id="XP_053592006.1">
    <property type="nucleotide sequence ID" value="XM_053723361.1"/>
</dbReference>
<dbReference type="GO" id="GO:0043139">
    <property type="term" value="F:5'-3' DNA helicase activity"/>
    <property type="evidence" value="ECO:0007669"/>
    <property type="project" value="TreeGrafter"/>
</dbReference>
<dbReference type="EMBL" id="WUAV01000001">
    <property type="protein sequence ID" value="KAF1770490.1"/>
    <property type="molecule type" value="Genomic_DNA"/>
</dbReference>
<accession>A0A6A5HQK4</accession>
<evidence type="ECO:0000256" key="4">
    <source>
        <dbReference type="ARBA" id="ARBA00022806"/>
    </source>
</evidence>
<dbReference type="CTD" id="9809104"/>
<dbReference type="GO" id="GO:0005524">
    <property type="term" value="F:ATP binding"/>
    <property type="evidence" value="ECO:0007669"/>
    <property type="project" value="UniProtKB-KW"/>
</dbReference>
<dbReference type="KEGG" id="crq:GCK72_002309"/>
<reference evidence="8 9" key="1">
    <citation type="submission" date="2019-12" db="EMBL/GenBank/DDBJ databases">
        <title>Chromosome-level assembly of the Caenorhabditis remanei genome.</title>
        <authorList>
            <person name="Teterina A.A."/>
            <person name="Willis J.H."/>
            <person name="Phillips P.C."/>
        </authorList>
    </citation>
    <scope>NUCLEOTIDE SEQUENCE [LARGE SCALE GENOMIC DNA]</scope>
    <source>
        <strain evidence="8 9">PX506</strain>
        <tissue evidence="8">Whole organism</tissue>
    </source>
</reference>
<dbReference type="AlphaFoldDB" id="A0A6A5HQK4"/>
<proteinExistence type="inferred from homology"/>
<sequence>MSLKSKLGYQLNYGIKCTFSTSTHALKRSSRVLKKQPKNKISLAPAFTESLKKWPKLLDAEIDAQFEKLDELIRNKSDWREIEERGLCIGNLIITSKHHDVYNGSVVSLTGDSIIETRWLKNGIPVLLNRIDSDGRLKKITEGHVIDTTNGILKLCIYCDEYIDFSTTNYVLIPSRNGGATKFLQSILKDPSTLSSDSVHLINLAYRAITMPSIHGPPGTGKTRVIAEIVHHLLKKKKKVLVCAPTHVAVRNAMQATMRRMLLEIPANIVEAQVCTLNSLRDEFQQHQFFPKLLAANERLAKTNKNDPEYKKVSREYYYLWLSIVRSIYSPRQAIYSTLGTSSIQKLNEYGWKADVMIVDEAAQCTEPATWVPVLTTPSCKKLILVGDQKQLPAVVFSEKAMQENMKVSLMEKLAREFASNNINILLNEQYRMNEKIMNWPNEIFYDNKLTAHSSVADITLRDICPNIPEGFVLNNPILMIDMEKFENKSQEECLEPFSYSNTGEINVIKDYVIRLVADVGVDPKDIAVIAPYYAQIERLRSEIPFRVDINTVDAFQGSIGFLRETRRLNVAVTRAKRQFVLIGSSRMMMRRNKDLRKLYKYLKSEKVVFGPEIFDNFVDAGLPSMNRRSD</sequence>
<feature type="domain" description="DNA2/NAM7 helicase-like C-terminal" evidence="7">
    <location>
        <begin position="407"/>
        <end position="586"/>
    </location>
</feature>
<dbReference type="Pfam" id="PF13086">
    <property type="entry name" value="AAA_11"/>
    <property type="match status" value="2"/>
</dbReference>
<dbReference type="InterPro" id="IPR050534">
    <property type="entry name" value="Coronavir_polyprotein_1ab"/>
</dbReference>
<dbReference type="InterPro" id="IPR041679">
    <property type="entry name" value="DNA2/NAM7-like_C"/>
</dbReference>
<evidence type="ECO:0000313" key="8">
    <source>
        <dbReference type="EMBL" id="KAF1770490.1"/>
    </source>
</evidence>
<dbReference type="PANTHER" id="PTHR43788">
    <property type="entry name" value="DNA2/NAM7 HELICASE FAMILY MEMBER"/>
    <property type="match status" value="1"/>
</dbReference>
<dbReference type="InterPro" id="IPR047187">
    <property type="entry name" value="SF1_C_Upf1"/>
</dbReference>
<evidence type="ECO:0000313" key="9">
    <source>
        <dbReference type="Proteomes" id="UP000483820"/>
    </source>
</evidence>
<name>A0A6A5HQK4_CAERE</name>
<dbReference type="Pfam" id="PF13087">
    <property type="entry name" value="AAA_12"/>
    <property type="match status" value="1"/>
</dbReference>
<dbReference type="SUPFAM" id="SSF52540">
    <property type="entry name" value="P-loop containing nucleoside triphosphate hydrolases"/>
    <property type="match status" value="1"/>
</dbReference>
<protein>
    <submittedName>
        <fullName evidence="8">Uncharacterized protein</fullName>
    </submittedName>
</protein>
<feature type="domain" description="DNA2/NAM7 helicase helicase" evidence="6">
    <location>
        <begin position="305"/>
        <end position="399"/>
    </location>
</feature>
<dbReference type="InterPro" id="IPR027417">
    <property type="entry name" value="P-loop_NTPase"/>
</dbReference>
<evidence type="ECO:0000259" key="7">
    <source>
        <dbReference type="Pfam" id="PF13087"/>
    </source>
</evidence>
<evidence type="ECO:0000259" key="6">
    <source>
        <dbReference type="Pfam" id="PF13086"/>
    </source>
</evidence>
<keyword evidence="2" id="KW-0547">Nucleotide-binding</keyword>
<dbReference type="InterPro" id="IPR041677">
    <property type="entry name" value="DNA2/NAM7_AAA_11"/>
</dbReference>
<dbReference type="Gene3D" id="3.40.50.300">
    <property type="entry name" value="P-loop containing nucleotide triphosphate hydrolases"/>
    <property type="match status" value="2"/>
</dbReference>
<comment type="similarity">
    <text evidence="1">Belongs to the DNA2/NAM7 helicase family.</text>
</comment>
<evidence type="ECO:0000256" key="3">
    <source>
        <dbReference type="ARBA" id="ARBA00022801"/>
    </source>
</evidence>
<dbReference type="GeneID" id="9809104"/>
<evidence type="ECO:0000256" key="5">
    <source>
        <dbReference type="ARBA" id="ARBA00022840"/>
    </source>
</evidence>
<feature type="domain" description="DNA2/NAM7 helicase helicase" evidence="6">
    <location>
        <begin position="197"/>
        <end position="259"/>
    </location>
</feature>
<dbReference type="PANTHER" id="PTHR43788:SF8">
    <property type="entry name" value="DNA-BINDING PROTEIN SMUBP-2"/>
    <property type="match status" value="1"/>
</dbReference>
<keyword evidence="5" id="KW-0067">ATP-binding</keyword>
<evidence type="ECO:0000256" key="1">
    <source>
        <dbReference type="ARBA" id="ARBA00007913"/>
    </source>
</evidence>
<keyword evidence="4" id="KW-0347">Helicase</keyword>
<evidence type="ECO:0000256" key="2">
    <source>
        <dbReference type="ARBA" id="ARBA00022741"/>
    </source>
</evidence>
<comment type="caution">
    <text evidence="8">The sequence shown here is derived from an EMBL/GenBank/DDBJ whole genome shotgun (WGS) entry which is preliminary data.</text>
</comment>
<dbReference type="CDD" id="cd18808">
    <property type="entry name" value="SF1_C_Upf1"/>
    <property type="match status" value="1"/>
</dbReference>
<dbReference type="Proteomes" id="UP000483820">
    <property type="component" value="Chromosome I"/>
</dbReference>